<sequence>MSFGVMLVEGIVGGFAPPTPKKIIQIQNLDEGATITQQTLVPESGNDYHMQSANVSTEELASIGEKIKQTLKDLPTEHPPGSEDIYGLDIAIRFASDDFEWINGK</sequence>
<dbReference type="Proteomes" id="UP000253551">
    <property type="component" value="Unassembled WGS sequence"/>
</dbReference>
<reference evidence="1 2" key="1">
    <citation type="journal article" date="2018" name="G3 (Bethesda)">
        <title>Phylogenetic and Phylogenomic Definition of Rhizopus Species.</title>
        <authorList>
            <person name="Gryganskyi A.P."/>
            <person name="Golan J."/>
            <person name="Dolatabadi S."/>
            <person name="Mondo S."/>
            <person name="Robb S."/>
            <person name="Idnurm A."/>
            <person name="Muszewska A."/>
            <person name="Steczkiewicz K."/>
            <person name="Masonjones S."/>
            <person name="Liao H.L."/>
            <person name="Gajdeczka M.T."/>
            <person name="Anike F."/>
            <person name="Vuek A."/>
            <person name="Anishchenko I.M."/>
            <person name="Voigt K."/>
            <person name="de Hoog G.S."/>
            <person name="Smith M.E."/>
            <person name="Heitman J."/>
            <person name="Vilgalys R."/>
            <person name="Stajich J.E."/>
        </authorList>
    </citation>
    <scope>NUCLEOTIDE SEQUENCE [LARGE SCALE GENOMIC DNA]</scope>
    <source>
        <strain evidence="1 2">LSU 92-RS-03</strain>
    </source>
</reference>
<keyword evidence="2" id="KW-1185">Reference proteome</keyword>
<organism evidence="1 2">
    <name type="scientific">Rhizopus stolonifer</name>
    <name type="common">Rhizopus nigricans</name>
    <dbReference type="NCBI Taxonomy" id="4846"/>
    <lineage>
        <taxon>Eukaryota</taxon>
        <taxon>Fungi</taxon>
        <taxon>Fungi incertae sedis</taxon>
        <taxon>Mucoromycota</taxon>
        <taxon>Mucoromycotina</taxon>
        <taxon>Mucoromycetes</taxon>
        <taxon>Mucorales</taxon>
        <taxon>Mucorineae</taxon>
        <taxon>Rhizopodaceae</taxon>
        <taxon>Rhizopus</taxon>
    </lineage>
</organism>
<accession>A0A367KUI1</accession>
<name>A0A367KUI1_RHIST</name>
<dbReference type="OrthoDB" id="5366606at2759"/>
<gene>
    <name evidence="1" type="ORF">CU098_008256</name>
</gene>
<proteinExistence type="predicted"/>
<protein>
    <submittedName>
        <fullName evidence="1">Uncharacterized protein</fullName>
    </submittedName>
</protein>
<evidence type="ECO:0000313" key="2">
    <source>
        <dbReference type="Proteomes" id="UP000253551"/>
    </source>
</evidence>
<dbReference type="EMBL" id="PJQM01000284">
    <property type="protein sequence ID" value="RCI05863.1"/>
    <property type="molecule type" value="Genomic_DNA"/>
</dbReference>
<dbReference type="AlphaFoldDB" id="A0A367KUI1"/>
<comment type="caution">
    <text evidence="1">The sequence shown here is derived from an EMBL/GenBank/DDBJ whole genome shotgun (WGS) entry which is preliminary data.</text>
</comment>
<evidence type="ECO:0000313" key="1">
    <source>
        <dbReference type="EMBL" id="RCI05863.1"/>
    </source>
</evidence>